<gene>
    <name evidence="2" type="ORF">Ga0080559_TMP4790</name>
</gene>
<proteinExistence type="predicted"/>
<reference evidence="2 3" key="1">
    <citation type="submission" date="2016-03" db="EMBL/GenBank/DDBJ databases">
        <title>Deep-sea bacteria in the southern Pacific.</title>
        <authorList>
            <person name="Tang K."/>
        </authorList>
    </citation>
    <scope>NUCLEOTIDE SEQUENCE [LARGE SCALE GENOMIC DNA]</scope>
    <source>
        <strain evidence="2 3">JLT2016</strain>
    </source>
</reference>
<dbReference type="KEGG" id="tpro:Ga0080559_TMP4790"/>
<evidence type="ECO:0000313" key="3">
    <source>
        <dbReference type="Proteomes" id="UP000186559"/>
    </source>
</evidence>
<keyword evidence="1" id="KW-0812">Transmembrane</keyword>
<keyword evidence="1" id="KW-0472">Membrane</keyword>
<feature type="transmembrane region" description="Helical" evidence="1">
    <location>
        <begin position="48"/>
        <end position="71"/>
    </location>
</feature>
<dbReference type="EMBL" id="CP014796">
    <property type="protein sequence ID" value="APX25586.1"/>
    <property type="molecule type" value="Genomic_DNA"/>
</dbReference>
<feature type="transmembrane region" description="Helical" evidence="1">
    <location>
        <begin position="104"/>
        <end position="121"/>
    </location>
</feature>
<organism evidence="2 3">
    <name type="scientific">Salipiger profundus</name>
    <dbReference type="NCBI Taxonomy" id="1229727"/>
    <lineage>
        <taxon>Bacteria</taxon>
        <taxon>Pseudomonadati</taxon>
        <taxon>Pseudomonadota</taxon>
        <taxon>Alphaproteobacteria</taxon>
        <taxon>Rhodobacterales</taxon>
        <taxon>Roseobacteraceae</taxon>
        <taxon>Salipiger</taxon>
    </lineage>
</organism>
<name>A0A1U7DBZ1_9RHOB</name>
<evidence type="ECO:0000313" key="2">
    <source>
        <dbReference type="EMBL" id="APX25586.1"/>
    </source>
</evidence>
<accession>A0A1U7DBZ1</accession>
<dbReference type="Proteomes" id="UP000186559">
    <property type="component" value="Chromosome"/>
</dbReference>
<dbReference type="RefSeq" id="WP_076625096.1">
    <property type="nucleotide sequence ID" value="NZ_BMEW01000002.1"/>
</dbReference>
<keyword evidence="1" id="KW-1133">Transmembrane helix</keyword>
<feature type="transmembrane region" description="Helical" evidence="1">
    <location>
        <begin position="6"/>
        <end position="27"/>
    </location>
</feature>
<protein>
    <submittedName>
        <fullName evidence="2">Uncharacterized protein</fullName>
    </submittedName>
</protein>
<dbReference type="AlphaFoldDB" id="A0A1U7DBZ1"/>
<keyword evidence="3" id="KW-1185">Reference proteome</keyword>
<sequence>MTIQIAHLHATLCLGIVFFHLALIFGAPWGNWALVGHSDGALSAGARMAAALSVPVLLLMALAIVSAAGFPLGWPRWTGWAALAGQGASAGVSLFARSTAERRLWGPLGLVMTAMALVVMTG</sequence>
<dbReference type="STRING" id="1229727.Ga0080559_TMP4790"/>
<evidence type="ECO:0000256" key="1">
    <source>
        <dbReference type="SAM" id="Phobius"/>
    </source>
</evidence>
<dbReference type="OrthoDB" id="1524823at2"/>